<gene>
    <name evidence="4" type="ORF">H9820_06115</name>
</gene>
<reference evidence="4" key="2">
    <citation type="submission" date="2021-04" db="EMBL/GenBank/DDBJ databases">
        <authorList>
            <person name="Gilroy R."/>
        </authorList>
    </citation>
    <scope>NUCLEOTIDE SEQUENCE</scope>
    <source>
        <strain evidence="4">3204</strain>
    </source>
</reference>
<dbReference type="InterPro" id="IPR054365">
    <property type="entry name" value="Lreu_0056-like"/>
</dbReference>
<sequence length="199" mass="22075">MAQRRHYQKKKHHNKWVWFILVPALAVIVGTGSYFAIRLSHINRESSAQVKKTSHKVIKVGTNTIEDDQQNDNQNLDSSSSQSSSSSNSASSQSSQNNNQQRIPDLKTMTACGCLLAEPNWFKSSNVSYSANGQTGTVQDNAGNKVQVTWNSVDAVTITVIPANGSSQTRQIPPVELYNDYYNTPNKQNEVNGYVNRLN</sequence>
<feature type="compositionally biased region" description="Low complexity" evidence="1">
    <location>
        <begin position="71"/>
        <end position="101"/>
    </location>
</feature>
<name>A0A9D1ZN83_9LACO</name>
<evidence type="ECO:0000313" key="4">
    <source>
        <dbReference type="EMBL" id="HIY92503.1"/>
    </source>
</evidence>
<dbReference type="Gene3D" id="3.30.1460.60">
    <property type="match status" value="1"/>
</dbReference>
<evidence type="ECO:0000259" key="3">
    <source>
        <dbReference type="Pfam" id="PF22125"/>
    </source>
</evidence>
<keyword evidence="2" id="KW-0472">Membrane</keyword>
<accession>A0A9D1ZN83</accession>
<proteinExistence type="predicted"/>
<feature type="domain" description="Lreu-0056-like" evidence="3">
    <location>
        <begin position="143"/>
        <end position="198"/>
    </location>
</feature>
<protein>
    <recommendedName>
        <fullName evidence="3">Lreu-0056-like domain-containing protein</fullName>
    </recommendedName>
</protein>
<dbReference type="AlphaFoldDB" id="A0A9D1ZN83"/>
<dbReference type="Proteomes" id="UP000824013">
    <property type="component" value="Unassembled WGS sequence"/>
</dbReference>
<comment type="caution">
    <text evidence="4">The sequence shown here is derived from an EMBL/GenBank/DDBJ whole genome shotgun (WGS) entry which is preliminary data.</text>
</comment>
<keyword evidence="2" id="KW-0812">Transmembrane</keyword>
<dbReference type="Pfam" id="PF22125">
    <property type="entry name" value="Lreu_0056_like"/>
    <property type="match status" value="1"/>
</dbReference>
<dbReference type="EMBL" id="DXCM01000036">
    <property type="protein sequence ID" value="HIY92503.1"/>
    <property type="molecule type" value="Genomic_DNA"/>
</dbReference>
<feature type="region of interest" description="Disordered" evidence="1">
    <location>
        <begin position="62"/>
        <end position="103"/>
    </location>
</feature>
<keyword evidence="2" id="KW-1133">Transmembrane helix</keyword>
<evidence type="ECO:0000256" key="2">
    <source>
        <dbReference type="SAM" id="Phobius"/>
    </source>
</evidence>
<feature type="transmembrane region" description="Helical" evidence="2">
    <location>
        <begin position="16"/>
        <end position="37"/>
    </location>
</feature>
<evidence type="ECO:0000256" key="1">
    <source>
        <dbReference type="SAM" id="MobiDB-lite"/>
    </source>
</evidence>
<organism evidence="4 5">
    <name type="scientific">Candidatus Companilactobacillus pullicola</name>
    <dbReference type="NCBI Taxonomy" id="2838523"/>
    <lineage>
        <taxon>Bacteria</taxon>
        <taxon>Bacillati</taxon>
        <taxon>Bacillota</taxon>
        <taxon>Bacilli</taxon>
        <taxon>Lactobacillales</taxon>
        <taxon>Lactobacillaceae</taxon>
        <taxon>Companilactobacillus</taxon>
    </lineage>
</organism>
<evidence type="ECO:0000313" key="5">
    <source>
        <dbReference type="Proteomes" id="UP000824013"/>
    </source>
</evidence>
<reference evidence="4" key="1">
    <citation type="journal article" date="2021" name="PeerJ">
        <title>Extensive microbial diversity within the chicken gut microbiome revealed by metagenomics and culture.</title>
        <authorList>
            <person name="Gilroy R."/>
            <person name="Ravi A."/>
            <person name="Getino M."/>
            <person name="Pursley I."/>
            <person name="Horton D.L."/>
            <person name="Alikhan N.F."/>
            <person name="Baker D."/>
            <person name="Gharbi K."/>
            <person name="Hall N."/>
            <person name="Watson M."/>
            <person name="Adriaenssens E.M."/>
            <person name="Foster-Nyarko E."/>
            <person name="Jarju S."/>
            <person name="Secka A."/>
            <person name="Antonio M."/>
            <person name="Oren A."/>
            <person name="Chaudhuri R.R."/>
            <person name="La Ragione R."/>
            <person name="Hildebrand F."/>
            <person name="Pallen M.J."/>
        </authorList>
    </citation>
    <scope>NUCLEOTIDE SEQUENCE</scope>
    <source>
        <strain evidence="4">3204</strain>
    </source>
</reference>